<dbReference type="EMBL" id="CAEY01000161">
    <property type="status" value="NOT_ANNOTATED_CDS"/>
    <property type="molecule type" value="Genomic_DNA"/>
</dbReference>
<evidence type="ECO:0000313" key="3">
    <source>
        <dbReference type="Proteomes" id="UP000015104"/>
    </source>
</evidence>
<dbReference type="OrthoDB" id="20982at2759"/>
<dbReference type="InterPro" id="IPR028171">
    <property type="entry name" value="Codanin-1_C"/>
</dbReference>
<dbReference type="KEGG" id="tut:107364669"/>
<dbReference type="PANTHER" id="PTHR28678">
    <property type="entry name" value="CODANIN-1"/>
    <property type="match status" value="1"/>
</dbReference>
<evidence type="ECO:0000259" key="1">
    <source>
        <dbReference type="Pfam" id="PF15296"/>
    </source>
</evidence>
<proteinExistence type="predicted"/>
<dbReference type="InterPro" id="IPR040031">
    <property type="entry name" value="Codanin-1"/>
</dbReference>
<dbReference type="CTD" id="46719"/>
<dbReference type="GO" id="GO:0006325">
    <property type="term" value="P:chromatin organization"/>
    <property type="evidence" value="ECO:0007669"/>
    <property type="project" value="TreeGrafter"/>
</dbReference>
<dbReference type="OMA" id="DHERITF"/>
<keyword evidence="3" id="KW-1185">Reference proteome</keyword>
<sequence>MTKNLNHCDLDCINFEPETDCKSAFSVEKAFHSFRHQRDIFYELYNNWKSSQSRPSLFSSTDPGDVKSQFESTVNRLLSFSHDASNSYHLSKLFVSQLIRTCIMGGTKDLLSTDQLISYIQNDRLKKLRKRLDHSNSKLHSTFNDEERFFHEFIINVKNSSFHHFLKLMLIHKILETNDCSPLSGEIDQDLVSSELNNLKPKFNQLSLTLQVLAKFLGLVVYLPFQISKSNSLQFIETQVFLRKDETCCLNLIGLLKEAVEVKKLSLTLPWIIQFLRQMDSISPRLKCYQEIIRFICKLDENLQTNKIKCDPSTRAYLINIIEHFISDYREFKYLETSFSIGCPKDLSSSIINFDEYKGLIDDDSSGTTSTILAPPVTSPVKSPQKDHKLTPRKIRPLTLTGTLSNGLSSIRLEQFQEDKMESSRDLVRELENNFLSLHPLSMVKVIDLVSDRVYSRCIKELKNSAIYKAKGTISDFEPDGTISLNRKSSVDTIRKFCSDFAHNFCVQETTKILPLLLSQHDYTQDTLDFAAKLTAHKSSEKCCQWIVGNINPQWLNNHFKSSNVPVEESEKDVYDLSGPLGVIRDLLRESLLVRKKSCPDLHKRTKLLFSYLSKLRQAVSAEDKICKTMDQYVLDLVISIIVNLPSQIDNKICQCWFDYWITFNIKLKKLVSARNIKLLNGANNISSWDKFSYFVTRAINSGIYSTKLFEHDCLSVLESNKDDRLLISSIKSVISNLRSSSNDLAVLSNFLYQLDEIEFPALS</sequence>
<name>T1KJI6_TETUR</name>
<reference evidence="2" key="2">
    <citation type="submission" date="2015-06" db="UniProtKB">
        <authorList>
            <consortium name="EnsemblMetazoa"/>
        </authorList>
    </citation>
    <scope>IDENTIFICATION</scope>
</reference>
<dbReference type="AlphaFoldDB" id="T1KJI6"/>
<feature type="domain" description="Codanin-1 C-terminal" evidence="1">
    <location>
        <begin position="417"/>
        <end position="472"/>
    </location>
</feature>
<dbReference type="PANTHER" id="PTHR28678:SF1">
    <property type="entry name" value="CODANIN-1"/>
    <property type="match status" value="1"/>
</dbReference>
<dbReference type="HOGENOM" id="CLU_020947_0_0_1"/>
<reference evidence="3" key="1">
    <citation type="submission" date="2011-08" db="EMBL/GenBank/DDBJ databases">
        <authorList>
            <person name="Rombauts S."/>
        </authorList>
    </citation>
    <scope>NUCLEOTIDE SEQUENCE</scope>
    <source>
        <strain evidence="3">London</strain>
    </source>
</reference>
<dbReference type="Pfam" id="PF15296">
    <property type="entry name" value="Codanin-1_C"/>
    <property type="match status" value="1"/>
</dbReference>
<organism evidence="2 3">
    <name type="scientific">Tetranychus urticae</name>
    <name type="common">Two-spotted spider mite</name>
    <dbReference type="NCBI Taxonomy" id="32264"/>
    <lineage>
        <taxon>Eukaryota</taxon>
        <taxon>Metazoa</taxon>
        <taxon>Ecdysozoa</taxon>
        <taxon>Arthropoda</taxon>
        <taxon>Chelicerata</taxon>
        <taxon>Arachnida</taxon>
        <taxon>Acari</taxon>
        <taxon>Acariformes</taxon>
        <taxon>Trombidiformes</taxon>
        <taxon>Prostigmata</taxon>
        <taxon>Eleutherengona</taxon>
        <taxon>Raphignathae</taxon>
        <taxon>Tetranychoidea</taxon>
        <taxon>Tetranychidae</taxon>
        <taxon>Tetranychus</taxon>
    </lineage>
</organism>
<dbReference type="Proteomes" id="UP000015104">
    <property type="component" value="Unassembled WGS sequence"/>
</dbReference>
<dbReference type="RefSeq" id="XP_025017197.1">
    <property type="nucleotide sequence ID" value="XM_025161429.1"/>
</dbReference>
<dbReference type="GeneID" id="107364669"/>
<evidence type="ECO:0000313" key="2">
    <source>
        <dbReference type="EnsemblMetazoa" id="tetur13g00080.1"/>
    </source>
</evidence>
<accession>T1KJI6</accession>
<protein>
    <recommendedName>
        <fullName evidence="1">Codanin-1 C-terminal domain-containing protein</fullName>
    </recommendedName>
</protein>
<dbReference type="GO" id="GO:0005634">
    <property type="term" value="C:nucleus"/>
    <property type="evidence" value="ECO:0007669"/>
    <property type="project" value="TreeGrafter"/>
</dbReference>
<dbReference type="RefSeq" id="XP_025017196.1">
    <property type="nucleotide sequence ID" value="XM_025161428.1"/>
</dbReference>
<dbReference type="EnsemblMetazoa" id="tetur13g00080.1">
    <property type="protein sequence ID" value="tetur13g00080.1"/>
    <property type="gene ID" value="tetur13g00080"/>
</dbReference>